<name>A0A1H6D0H9_9HYPH</name>
<dbReference type="RefSeq" id="WP_103875120.1">
    <property type="nucleotide sequence ID" value="NZ_FNUY01000013.1"/>
</dbReference>
<sequence>MVSLDIDADAIVTLRFMPPYEAEDERAYLDALAEIGRREEPFLLLTVFGGGRGLSPAGEREQALWFKATRVRFSQHCRACAIVRPDASERTAETFRKLWPFPICAEREEAVGRAFLLGHKKDMT</sequence>
<dbReference type="AlphaFoldDB" id="A0A1H6D0H9"/>
<dbReference type="Proteomes" id="UP000236743">
    <property type="component" value="Unassembled WGS sequence"/>
</dbReference>
<accession>A0A1H6D0H9</accession>
<reference evidence="1 2" key="1">
    <citation type="submission" date="2016-10" db="EMBL/GenBank/DDBJ databases">
        <authorList>
            <person name="de Groot N.N."/>
        </authorList>
    </citation>
    <scope>NUCLEOTIDE SEQUENCE [LARGE SCALE GENOMIC DNA]</scope>
    <source>
        <strain evidence="1 2">DSM 26656</strain>
    </source>
</reference>
<gene>
    <name evidence="1" type="ORF">SAMN04488115_11397</name>
</gene>
<organism evidence="1 2">
    <name type="scientific">Bosea lathyri</name>
    <dbReference type="NCBI Taxonomy" id="1036778"/>
    <lineage>
        <taxon>Bacteria</taxon>
        <taxon>Pseudomonadati</taxon>
        <taxon>Pseudomonadota</taxon>
        <taxon>Alphaproteobacteria</taxon>
        <taxon>Hyphomicrobiales</taxon>
        <taxon>Boseaceae</taxon>
        <taxon>Bosea</taxon>
    </lineage>
</organism>
<evidence type="ECO:0000313" key="2">
    <source>
        <dbReference type="Proteomes" id="UP000236743"/>
    </source>
</evidence>
<dbReference type="OrthoDB" id="7865015at2"/>
<keyword evidence="2" id="KW-1185">Reference proteome</keyword>
<dbReference type="EMBL" id="FNUY01000013">
    <property type="protein sequence ID" value="SEG78096.1"/>
    <property type="molecule type" value="Genomic_DNA"/>
</dbReference>
<evidence type="ECO:0008006" key="3">
    <source>
        <dbReference type="Google" id="ProtNLM"/>
    </source>
</evidence>
<evidence type="ECO:0000313" key="1">
    <source>
        <dbReference type="EMBL" id="SEG78096.1"/>
    </source>
</evidence>
<proteinExistence type="predicted"/>
<protein>
    <recommendedName>
        <fullName evidence="3">STAS/SEC14 domain-containing protein</fullName>
    </recommendedName>
</protein>